<dbReference type="AlphaFoldDB" id="A0AAQ2Y5F0"/>
<sequence>MMSTKDARLRIANTILAQLGGNRFIVMTGAKQFVAIEQGLMFTLPARFAKLGINKVRVELAASDTYTMTALKVNARQGDAIEVLQESGVYCDQLEQTFEDLTGVYTRF</sequence>
<dbReference type="Proteomes" id="UP001219537">
    <property type="component" value="Plasmid p_1"/>
</dbReference>
<accession>A0AAQ2Y5F0</accession>
<name>A0AAQ2Y5F0_9VIBR</name>
<keyword evidence="1" id="KW-0614">Plasmid</keyword>
<dbReference type="RefSeq" id="WP_104036974.1">
    <property type="nucleotide sequence ID" value="NZ_CP117990.1"/>
</dbReference>
<proteinExistence type="predicted"/>
<gene>
    <name evidence="1" type="ORF">PUN50_27280</name>
</gene>
<organism evidence="1 2">
    <name type="scientific">Vibrio campbellii</name>
    <dbReference type="NCBI Taxonomy" id="680"/>
    <lineage>
        <taxon>Bacteria</taxon>
        <taxon>Pseudomonadati</taxon>
        <taxon>Pseudomonadota</taxon>
        <taxon>Gammaproteobacteria</taxon>
        <taxon>Vibrionales</taxon>
        <taxon>Vibrionaceae</taxon>
        <taxon>Vibrio</taxon>
    </lineage>
</organism>
<dbReference type="EMBL" id="CP117990">
    <property type="protein sequence ID" value="WDG11998.1"/>
    <property type="molecule type" value="Genomic_DNA"/>
</dbReference>
<geneLocation type="plasmid" evidence="1 2">
    <name>p_1</name>
</geneLocation>
<evidence type="ECO:0000313" key="1">
    <source>
        <dbReference type="EMBL" id="WDG11998.1"/>
    </source>
</evidence>
<protein>
    <submittedName>
        <fullName evidence="1">Uncharacterized protein</fullName>
    </submittedName>
</protein>
<reference evidence="1" key="1">
    <citation type="submission" date="2023-02" db="EMBL/GenBank/DDBJ databases">
        <title>Isolation, identification, and genome analysis of Vibrio campbellii in the Penaeus vannamei larvae stage.</title>
        <authorList>
            <person name="Huang T."/>
            <person name="Zhang B."/>
        </authorList>
    </citation>
    <scope>NUCLEOTIDE SEQUENCE</scope>
    <source>
        <strain evidence="1">20220413_1</strain>
        <plasmid evidence="1">p_1</plasmid>
    </source>
</reference>
<evidence type="ECO:0000313" key="2">
    <source>
        <dbReference type="Proteomes" id="UP001219537"/>
    </source>
</evidence>